<evidence type="ECO:0000313" key="4">
    <source>
        <dbReference type="Proteomes" id="UP000603904"/>
    </source>
</evidence>
<organism evidence="3 4">
    <name type="scientific">Microbispora corallina</name>
    <dbReference type="NCBI Taxonomy" id="83302"/>
    <lineage>
        <taxon>Bacteria</taxon>
        <taxon>Bacillati</taxon>
        <taxon>Actinomycetota</taxon>
        <taxon>Actinomycetes</taxon>
        <taxon>Streptosporangiales</taxon>
        <taxon>Streptosporangiaceae</taxon>
        <taxon>Microbispora</taxon>
    </lineage>
</organism>
<dbReference type="Gene3D" id="1.10.357.10">
    <property type="entry name" value="Tetracycline Repressor, domain 2"/>
    <property type="match status" value="1"/>
</dbReference>
<proteinExistence type="predicted"/>
<dbReference type="RefSeq" id="WP_204060114.1">
    <property type="nucleotide sequence ID" value="NZ_BAAAGP010000006.1"/>
</dbReference>
<evidence type="ECO:0000313" key="3">
    <source>
        <dbReference type="EMBL" id="GIH42953.1"/>
    </source>
</evidence>
<comment type="caution">
    <text evidence="3">The sequence shown here is derived from an EMBL/GenBank/DDBJ whole genome shotgun (WGS) entry which is preliminary data.</text>
</comment>
<sequence>MGRRPQREIRERLLAACTDHVLAHGLGSGLPALAATAGTSPRMLVYHFGTRERLLREVLGEARRRQLHLFREALAPRDEPYERTLGRAWATVTGPEGASFVRLFARVHDDPALWPEFRRAATTDWLDVLEEGLRTGHGDDASALATTTLAVVRGLLLDRDATGDTVRTDAAFAAFLRFLETARS</sequence>
<evidence type="ECO:0000256" key="1">
    <source>
        <dbReference type="ARBA" id="ARBA00023015"/>
    </source>
</evidence>
<accession>A0ABQ4G798</accession>
<name>A0ABQ4G798_9ACTN</name>
<dbReference type="Proteomes" id="UP000603904">
    <property type="component" value="Unassembled WGS sequence"/>
</dbReference>
<reference evidence="3 4" key="1">
    <citation type="submission" date="2021-01" db="EMBL/GenBank/DDBJ databases">
        <title>Whole genome shotgun sequence of Microbispora corallina NBRC 16416.</title>
        <authorList>
            <person name="Komaki H."/>
            <person name="Tamura T."/>
        </authorList>
    </citation>
    <scope>NUCLEOTIDE SEQUENCE [LARGE SCALE GENOMIC DNA]</scope>
    <source>
        <strain evidence="3 4">NBRC 16416</strain>
    </source>
</reference>
<evidence type="ECO:0008006" key="5">
    <source>
        <dbReference type="Google" id="ProtNLM"/>
    </source>
</evidence>
<dbReference type="SUPFAM" id="SSF46689">
    <property type="entry name" value="Homeodomain-like"/>
    <property type="match status" value="1"/>
</dbReference>
<dbReference type="EMBL" id="BOOC01000034">
    <property type="protein sequence ID" value="GIH42953.1"/>
    <property type="molecule type" value="Genomic_DNA"/>
</dbReference>
<dbReference type="PANTHER" id="PTHR47506">
    <property type="entry name" value="TRANSCRIPTIONAL REGULATORY PROTEIN"/>
    <property type="match status" value="1"/>
</dbReference>
<protein>
    <recommendedName>
        <fullName evidence="5">TetR family transcriptional regulator</fullName>
    </recommendedName>
</protein>
<evidence type="ECO:0000256" key="2">
    <source>
        <dbReference type="ARBA" id="ARBA00023163"/>
    </source>
</evidence>
<keyword evidence="1" id="KW-0805">Transcription regulation</keyword>
<keyword evidence="2" id="KW-0804">Transcription</keyword>
<keyword evidence="4" id="KW-1185">Reference proteome</keyword>
<dbReference type="InterPro" id="IPR009057">
    <property type="entry name" value="Homeodomain-like_sf"/>
</dbReference>
<gene>
    <name evidence="3" type="ORF">Mco01_59530</name>
</gene>
<dbReference type="PANTHER" id="PTHR47506:SF1">
    <property type="entry name" value="HTH-TYPE TRANSCRIPTIONAL REGULATOR YJDC"/>
    <property type="match status" value="1"/>
</dbReference>